<dbReference type="PROSITE" id="PS50943">
    <property type="entry name" value="HTH_CROC1"/>
    <property type="match status" value="1"/>
</dbReference>
<organism evidence="3">
    <name type="scientific">Salmonella enterica subsp. enterica serovar Hofit</name>
    <dbReference type="NCBI Taxonomy" id="2564537"/>
    <lineage>
        <taxon>Bacteria</taxon>
        <taxon>Pseudomonadati</taxon>
        <taxon>Pseudomonadota</taxon>
        <taxon>Gammaproteobacteria</taxon>
        <taxon>Enterobacterales</taxon>
        <taxon>Enterobacteriaceae</taxon>
        <taxon>Salmonella</taxon>
    </lineage>
</organism>
<reference evidence="3" key="1">
    <citation type="submission" date="2018-07" db="EMBL/GenBank/DDBJ databases">
        <authorList>
            <person name="Ashton P.M."/>
            <person name="Dallman T."/>
            <person name="Nair S."/>
            <person name="De Pinna E."/>
            <person name="Peters T."/>
            <person name="Grant K."/>
        </authorList>
    </citation>
    <scope>NUCLEOTIDE SEQUENCE</scope>
    <source>
        <strain evidence="3">357772</strain>
    </source>
</reference>
<accession>A0A5W8MCU0</accession>
<dbReference type="Pfam" id="PF01381">
    <property type="entry name" value="HTH_3"/>
    <property type="match status" value="1"/>
</dbReference>
<dbReference type="InterPro" id="IPR010982">
    <property type="entry name" value="Lambda_DNA-bd_dom_sf"/>
</dbReference>
<dbReference type="Gene3D" id="1.10.260.40">
    <property type="entry name" value="lambda repressor-like DNA-binding domains"/>
    <property type="match status" value="1"/>
</dbReference>
<sequence length="222" mass="24837">MEKTDKTHTDKMRIIENYSIIRFGERLKEAMGDMTYRELGRRSGLSETTIRKYIQGKIYPGIDSAALVAHACNVSMIWLLTGQSNDADNCLLADATPRNSPTQSTDQLTIMLQRIGERDKDALVDALCNIGIKGILSKLQQPDDQRSQPEREYTREEQEAMLRALPISEKAKNTASLVLALGDDAQKEIFEILEDFKRRIAPEGNADNPTVTPDPSLKQKAG</sequence>
<dbReference type="InterPro" id="IPR001387">
    <property type="entry name" value="Cro/C1-type_HTH"/>
</dbReference>
<dbReference type="EMBL" id="AAHNFW010000021">
    <property type="protein sequence ID" value="EBY1552906.1"/>
    <property type="molecule type" value="Genomic_DNA"/>
</dbReference>
<feature type="compositionally biased region" description="Basic and acidic residues" evidence="1">
    <location>
        <begin position="141"/>
        <end position="158"/>
    </location>
</feature>
<dbReference type="SMART" id="SM00530">
    <property type="entry name" value="HTH_XRE"/>
    <property type="match status" value="1"/>
</dbReference>
<feature type="region of interest" description="Disordered" evidence="1">
    <location>
        <begin position="139"/>
        <end position="158"/>
    </location>
</feature>
<proteinExistence type="predicted"/>
<comment type="caution">
    <text evidence="3">The sequence shown here is derived from an EMBL/GenBank/DDBJ whole genome shotgun (WGS) entry which is preliminary data.</text>
</comment>
<dbReference type="CDD" id="cd00093">
    <property type="entry name" value="HTH_XRE"/>
    <property type="match status" value="1"/>
</dbReference>
<evidence type="ECO:0000259" key="2">
    <source>
        <dbReference type="PROSITE" id="PS50943"/>
    </source>
</evidence>
<protein>
    <submittedName>
        <fullName evidence="3">XRE family transcriptional regulator</fullName>
    </submittedName>
</protein>
<feature type="domain" description="HTH cro/C1-type" evidence="2">
    <location>
        <begin position="34"/>
        <end position="79"/>
    </location>
</feature>
<dbReference type="SUPFAM" id="SSF47413">
    <property type="entry name" value="lambda repressor-like DNA-binding domains"/>
    <property type="match status" value="1"/>
</dbReference>
<evidence type="ECO:0000256" key="1">
    <source>
        <dbReference type="SAM" id="MobiDB-lite"/>
    </source>
</evidence>
<dbReference type="GO" id="GO:0003677">
    <property type="term" value="F:DNA binding"/>
    <property type="evidence" value="ECO:0007669"/>
    <property type="project" value="InterPro"/>
</dbReference>
<evidence type="ECO:0000313" key="3">
    <source>
        <dbReference type="EMBL" id="EBY1552906.1"/>
    </source>
</evidence>
<feature type="region of interest" description="Disordered" evidence="1">
    <location>
        <begin position="199"/>
        <end position="222"/>
    </location>
</feature>
<name>A0A5W8MCU0_SALET</name>
<gene>
    <name evidence="3" type="ORF">DU055_08175</name>
</gene>
<dbReference type="AlphaFoldDB" id="A0A5W8MCU0"/>